<evidence type="ECO:0000256" key="1">
    <source>
        <dbReference type="SAM" id="MobiDB-lite"/>
    </source>
</evidence>
<dbReference type="OrthoDB" id="762807at2759"/>
<dbReference type="EMBL" id="PKPP01001996">
    <property type="protein sequence ID" value="PWA78383.1"/>
    <property type="molecule type" value="Genomic_DNA"/>
</dbReference>
<dbReference type="InterPro" id="IPR012870">
    <property type="entry name" value="DUF1666"/>
</dbReference>
<dbReference type="STRING" id="35608.A0A2U1NXY4"/>
<keyword evidence="4" id="KW-1185">Reference proteome</keyword>
<gene>
    <name evidence="3" type="ORF">CTI12_AA215200</name>
</gene>
<feature type="compositionally biased region" description="Polar residues" evidence="1">
    <location>
        <begin position="157"/>
        <end position="166"/>
    </location>
</feature>
<name>A0A2U1NXY4_ARTAN</name>
<dbReference type="PANTHER" id="PTHR46741:SF7">
    <property type="entry name" value="TRANSMEMBRANE PROTEIN"/>
    <property type="match status" value="1"/>
</dbReference>
<keyword evidence="3" id="KW-0687">Ribonucleoprotein</keyword>
<feature type="transmembrane region" description="Helical" evidence="2">
    <location>
        <begin position="30"/>
        <end position="50"/>
    </location>
</feature>
<evidence type="ECO:0000313" key="3">
    <source>
        <dbReference type="EMBL" id="PWA78383.1"/>
    </source>
</evidence>
<keyword evidence="2" id="KW-0472">Membrane</keyword>
<keyword evidence="3" id="KW-0689">Ribosomal protein</keyword>
<dbReference type="AlphaFoldDB" id="A0A2U1NXY4"/>
<sequence>MKWFFLSFYINPFFLIFCQIFLWTKTFQKWIFFLIFLLDHYVFSHILRVLRRFLIMSRSSSNFSDGNTEAEDDDVWYEVTDYYSSLNPTSEILLLHYQVSCEIPKIVSYDVYIESVDQETVFVCSSSDLDDEITSSFGSSSPISSYSFGSHGDMEETSNTPSSSYTLPDHHEAADNATMKGLIDFLTPPPVVKPNEDKKDSFYKLYTERMSWFDLLNQERTCGLNALLTKIQYLGGEKRILKSLEGDFEMVYVAQTCLSWEALHDQYRKLEDIVSSCTTPDGALCSSTLVSRFQRFQILLDRFMEDERSEKGKRYWNFIQKRSSVKSLLQVPDVTENENDDQEGRNSGLMIRATDMLRTIEKCMRSFKSFIEVEENKPWWKESRHFSWNRSPLEDPRDYNYLHDLTHTLRQKELWMKDLKGKKRCWLKRRVKIMEDVQKKDMMFAMIELKLVSRVLMMSIISTSQLQWCKQKLDNIQISHGKVTRPCTSSLLFPPS</sequence>
<keyword evidence="2" id="KW-1133">Transmembrane helix</keyword>
<keyword evidence="2" id="KW-0812">Transmembrane</keyword>
<dbReference type="Proteomes" id="UP000245207">
    <property type="component" value="Unassembled WGS sequence"/>
</dbReference>
<proteinExistence type="predicted"/>
<reference evidence="3 4" key="1">
    <citation type="journal article" date="2018" name="Mol. Plant">
        <title>The genome of Artemisia annua provides insight into the evolution of Asteraceae family and artemisinin biosynthesis.</title>
        <authorList>
            <person name="Shen Q."/>
            <person name="Zhang L."/>
            <person name="Liao Z."/>
            <person name="Wang S."/>
            <person name="Yan T."/>
            <person name="Shi P."/>
            <person name="Liu M."/>
            <person name="Fu X."/>
            <person name="Pan Q."/>
            <person name="Wang Y."/>
            <person name="Lv Z."/>
            <person name="Lu X."/>
            <person name="Zhang F."/>
            <person name="Jiang W."/>
            <person name="Ma Y."/>
            <person name="Chen M."/>
            <person name="Hao X."/>
            <person name="Li L."/>
            <person name="Tang Y."/>
            <person name="Lv G."/>
            <person name="Zhou Y."/>
            <person name="Sun X."/>
            <person name="Brodelius P.E."/>
            <person name="Rose J.K.C."/>
            <person name="Tang K."/>
        </authorList>
    </citation>
    <scope>NUCLEOTIDE SEQUENCE [LARGE SCALE GENOMIC DNA]</scope>
    <source>
        <strain evidence="4">cv. Huhao1</strain>
        <tissue evidence="3">Leaf</tissue>
    </source>
</reference>
<feature type="transmembrane region" description="Helical" evidence="2">
    <location>
        <begin position="5"/>
        <end position="24"/>
    </location>
</feature>
<dbReference type="PANTHER" id="PTHR46741">
    <property type="entry name" value="OS09G0413600 PROTEIN"/>
    <property type="match status" value="1"/>
</dbReference>
<evidence type="ECO:0000256" key="2">
    <source>
        <dbReference type="SAM" id="Phobius"/>
    </source>
</evidence>
<dbReference type="GO" id="GO:0005840">
    <property type="term" value="C:ribosome"/>
    <property type="evidence" value="ECO:0007669"/>
    <property type="project" value="UniProtKB-KW"/>
</dbReference>
<accession>A0A2U1NXY4</accession>
<comment type="caution">
    <text evidence="3">The sequence shown here is derived from an EMBL/GenBank/DDBJ whole genome shotgun (WGS) entry which is preliminary data.</text>
</comment>
<feature type="region of interest" description="Disordered" evidence="1">
    <location>
        <begin position="147"/>
        <end position="170"/>
    </location>
</feature>
<organism evidence="3 4">
    <name type="scientific">Artemisia annua</name>
    <name type="common">Sweet wormwood</name>
    <dbReference type="NCBI Taxonomy" id="35608"/>
    <lineage>
        <taxon>Eukaryota</taxon>
        <taxon>Viridiplantae</taxon>
        <taxon>Streptophyta</taxon>
        <taxon>Embryophyta</taxon>
        <taxon>Tracheophyta</taxon>
        <taxon>Spermatophyta</taxon>
        <taxon>Magnoliopsida</taxon>
        <taxon>eudicotyledons</taxon>
        <taxon>Gunneridae</taxon>
        <taxon>Pentapetalae</taxon>
        <taxon>asterids</taxon>
        <taxon>campanulids</taxon>
        <taxon>Asterales</taxon>
        <taxon>Asteraceae</taxon>
        <taxon>Asteroideae</taxon>
        <taxon>Anthemideae</taxon>
        <taxon>Artemisiinae</taxon>
        <taxon>Artemisia</taxon>
    </lineage>
</organism>
<dbReference type="Pfam" id="PF07891">
    <property type="entry name" value="DUF1666"/>
    <property type="match status" value="1"/>
</dbReference>
<protein>
    <submittedName>
        <fullName evidence="3">Ribosomal protein L34Ae</fullName>
    </submittedName>
</protein>
<evidence type="ECO:0000313" key="4">
    <source>
        <dbReference type="Proteomes" id="UP000245207"/>
    </source>
</evidence>